<evidence type="ECO:0000313" key="2">
    <source>
        <dbReference type="EMBL" id="CAJ1933717.1"/>
    </source>
</evidence>
<gene>
    <name evidence="2" type="ORF">CYCCA115_LOCUS3429</name>
</gene>
<feature type="non-terminal residue" evidence="2">
    <location>
        <position position="674"/>
    </location>
</feature>
<dbReference type="AlphaFoldDB" id="A0AAD2CI34"/>
<feature type="compositionally biased region" description="Basic residues" evidence="1">
    <location>
        <begin position="30"/>
        <end position="39"/>
    </location>
</feature>
<dbReference type="Proteomes" id="UP001295423">
    <property type="component" value="Unassembled WGS sequence"/>
</dbReference>
<evidence type="ECO:0000256" key="1">
    <source>
        <dbReference type="SAM" id="MobiDB-lite"/>
    </source>
</evidence>
<keyword evidence="3" id="KW-1185">Reference proteome</keyword>
<name>A0AAD2CI34_9STRA</name>
<reference evidence="2" key="1">
    <citation type="submission" date="2023-08" db="EMBL/GenBank/DDBJ databases">
        <authorList>
            <person name="Audoor S."/>
            <person name="Bilcke G."/>
        </authorList>
    </citation>
    <scope>NUCLEOTIDE SEQUENCE</scope>
</reference>
<feature type="compositionally biased region" description="Polar residues" evidence="1">
    <location>
        <begin position="414"/>
        <end position="453"/>
    </location>
</feature>
<evidence type="ECO:0000313" key="3">
    <source>
        <dbReference type="Proteomes" id="UP001295423"/>
    </source>
</evidence>
<feature type="region of interest" description="Disordered" evidence="1">
    <location>
        <begin position="391"/>
        <end position="465"/>
    </location>
</feature>
<feature type="compositionally biased region" description="Low complexity" evidence="1">
    <location>
        <begin position="333"/>
        <end position="352"/>
    </location>
</feature>
<feature type="region of interest" description="Disordered" evidence="1">
    <location>
        <begin position="329"/>
        <end position="357"/>
    </location>
</feature>
<organism evidence="2 3">
    <name type="scientific">Cylindrotheca closterium</name>
    <dbReference type="NCBI Taxonomy" id="2856"/>
    <lineage>
        <taxon>Eukaryota</taxon>
        <taxon>Sar</taxon>
        <taxon>Stramenopiles</taxon>
        <taxon>Ochrophyta</taxon>
        <taxon>Bacillariophyta</taxon>
        <taxon>Bacillariophyceae</taxon>
        <taxon>Bacillariophycidae</taxon>
        <taxon>Bacillariales</taxon>
        <taxon>Bacillariaceae</taxon>
        <taxon>Cylindrotheca</taxon>
    </lineage>
</organism>
<protein>
    <submittedName>
        <fullName evidence="2">Uncharacterized protein</fullName>
    </submittedName>
</protein>
<sequence length="674" mass="77041">MTRRNQSTRGVRGGNRFGGNRQTSGNSQNAKKKEKRPPKYHLSDPDFPYADVTRSLIERIGMEGLEYPEYPQIMISAIKELNEPDWDDLKPKLNLTGQEDKIEKEAKKEELKTESVKYHRQKRYWSKAKWHVHSLIMESFVTSKMKDKILQEVDYNEKIEGDPIELLRRINKLMTTSDVTDWEPITLWEALQKWVNCRQKGNETVIEYRKRFEECATTVLSFMGDLWLDVFASKMTAYHEIKNNRPTDGLSDREKKRVAAEVEALQEEFQEEFVKLFCAAGLLHNCDRARYQPVLDHFVTAYAVEHVDYAQRDLFPRDVEAAAKALHNHWAKKTTTPKPNNNNNTNDKTNTPQNGTNLAQEYNKESKRKCFCCGKADHVAPRCEHRFRPKEQWKDPTKWRSYPNNESGREQVHLQASTKDGSVQSSVTANTAGTLATNDGGISQQNHMQTGSADRSGGPSPRKQKIGIQGWNMAQFGGRKRVPQPILRPSRFGTSPPHDIMANWQVQLDAVRAAEEDDSIASTQSSNVQVGREVAVMHSQAHRGLKYKDSGNLVYLDSNDYKDGKIPEHFDMHDPKWFCLGATGPSLDTGLTFHLCKDSMNAKMGTLKELPYIFNYETNVGGGRNLTHEVESKHMNNMCKYDADAICDVDSASLLVKEGYRIVMDVRIKQNVLY</sequence>
<comment type="caution">
    <text evidence="2">The sequence shown here is derived from an EMBL/GenBank/DDBJ whole genome shotgun (WGS) entry which is preliminary data.</text>
</comment>
<dbReference type="EMBL" id="CAKOGP040000295">
    <property type="protein sequence ID" value="CAJ1933717.1"/>
    <property type="molecule type" value="Genomic_DNA"/>
</dbReference>
<accession>A0AAD2CI34</accession>
<feature type="region of interest" description="Disordered" evidence="1">
    <location>
        <begin position="1"/>
        <end position="47"/>
    </location>
</feature>
<proteinExistence type="predicted"/>